<keyword evidence="3" id="KW-1185">Reference proteome</keyword>
<organism evidence="2 3">
    <name type="scientific">Thalassiosira oceanica</name>
    <name type="common">Marine diatom</name>
    <dbReference type="NCBI Taxonomy" id="159749"/>
    <lineage>
        <taxon>Eukaryota</taxon>
        <taxon>Sar</taxon>
        <taxon>Stramenopiles</taxon>
        <taxon>Ochrophyta</taxon>
        <taxon>Bacillariophyta</taxon>
        <taxon>Coscinodiscophyceae</taxon>
        <taxon>Thalassiosirophycidae</taxon>
        <taxon>Thalassiosirales</taxon>
        <taxon>Thalassiosiraceae</taxon>
        <taxon>Thalassiosira</taxon>
    </lineage>
</organism>
<comment type="caution">
    <text evidence="2">The sequence shown here is derived from an EMBL/GenBank/DDBJ whole genome shotgun (WGS) entry which is preliminary data.</text>
</comment>
<protein>
    <submittedName>
        <fullName evidence="2">Uncharacterized protein</fullName>
    </submittedName>
</protein>
<gene>
    <name evidence="2" type="ORF">THAOC_30768</name>
</gene>
<dbReference type="EMBL" id="AGNL01044053">
    <property type="protein sequence ID" value="EJK50287.1"/>
    <property type="molecule type" value="Genomic_DNA"/>
</dbReference>
<evidence type="ECO:0000256" key="1">
    <source>
        <dbReference type="SAM" id="MobiDB-lite"/>
    </source>
</evidence>
<accession>K0RUG4</accession>
<evidence type="ECO:0000313" key="3">
    <source>
        <dbReference type="Proteomes" id="UP000266841"/>
    </source>
</evidence>
<evidence type="ECO:0000313" key="2">
    <source>
        <dbReference type="EMBL" id="EJK50287.1"/>
    </source>
</evidence>
<dbReference type="Proteomes" id="UP000266841">
    <property type="component" value="Unassembled WGS sequence"/>
</dbReference>
<name>K0RUG4_THAOC</name>
<dbReference type="AlphaFoldDB" id="K0RUG4"/>
<feature type="region of interest" description="Disordered" evidence="1">
    <location>
        <begin position="51"/>
        <end position="74"/>
    </location>
</feature>
<proteinExistence type="predicted"/>
<reference evidence="2 3" key="1">
    <citation type="journal article" date="2012" name="Genome Biol.">
        <title>Genome and low-iron response of an oceanic diatom adapted to chronic iron limitation.</title>
        <authorList>
            <person name="Lommer M."/>
            <person name="Specht M."/>
            <person name="Roy A.S."/>
            <person name="Kraemer L."/>
            <person name="Andreson R."/>
            <person name="Gutowska M.A."/>
            <person name="Wolf J."/>
            <person name="Bergner S.V."/>
            <person name="Schilhabel M.B."/>
            <person name="Klostermeier U.C."/>
            <person name="Beiko R.G."/>
            <person name="Rosenstiel P."/>
            <person name="Hippler M."/>
            <person name="Laroche J."/>
        </authorList>
    </citation>
    <scope>NUCLEOTIDE SEQUENCE [LARGE SCALE GENOMIC DNA]</scope>
    <source>
        <strain evidence="2 3">CCMP1005</strain>
    </source>
</reference>
<sequence>MRCKNFAKSAKLSSVEPVGGKSLCHRAGPPIRGISACRAAHPEAFVGRTIGISRTQSRNRRRRGGSRPPSPEIDDSLELQQYRRPFASFSGILTWRPEAATVFLPAHRRTNGWKSLAQTTKPRSSSWHLYSSLLERTKREASDIICDEFGDAFRAWDTVFKAIHEDYHSEDHSMRFSR</sequence>